<comment type="subcellular location">
    <subcellularLocation>
        <location evidence="1">Membrane</location>
        <topology evidence="1">Multi-pass membrane protein</topology>
    </subcellularLocation>
</comment>
<evidence type="ECO:0000256" key="4">
    <source>
        <dbReference type="ARBA" id="ARBA00023136"/>
    </source>
</evidence>
<dbReference type="InterPro" id="IPR022764">
    <property type="entry name" value="Peptidase_S54_rhomboid_dom"/>
</dbReference>
<dbReference type="InterPro" id="IPR035952">
    <property type="entry name" value="Rhomboid-like_sf"/>
</dbReference>
<keyword evidence="4 5" id="KW-0472">Membrane</keyword>
<feature type="domain" description="Peptidase S54 rhomboid" evidence="6">
    <location>
        <begin position="414"/>
        <end position="481"/>
    </location>
</feature>
<dbReference type="GO" id="GO:0016020">
    <property type="term" value="C:membrane"/>
    <property type="evidence" value="ECO:0007669"/>
    <property type="project" value="UniProtKB-SubCell"/>
</dbReference>
<sequence length="795" mass="83622">MQLELVDHLLLLGAVACAATLVRLMRRRDGIGRGYSLLVGALLVFDLLAMGGSFGDASRFCGVVALSLVVLTVALPWVLEHGSRWGFARGHLILVGRLASLRASLMLGSGLARQLPILEGLALLDRAGVDAALAHFRQLADQADDGVEAAIIHEQIVSMLFHGQRWDEGIAHYERRFHAGYAALRPSLALGLLRAYGEAGRLETAAGLLRELEDGPVGADPSTAELLGQARLTFLAYAGAVDPVDEVVTRARFADLGLTAATAELFKGIAQARAGEPRDAVATLTKVETLAGPRDRRVREAARSLLERARRVLSESSLPTVNQSTNSPGELVDSGGVELEPELSGYVDLVAARLRGWLSLAPPVQRHQRPLASYAVMFALCLVYGVHLVRGGGGLGLLELGALSEDLWRGSPNAWGRVFTSAWIHVDLVSLLFDLYAIWLAGQIVERMLGSARMAMVTIVAAFAGMAASVLALPWLWARGLDGVAIIAPTGGNLMALGATTAALWLLLPSRTPALAPRARRNLIVTLVLLMVANLLTNLPGMPGLSGGASGGTSGGFGLASIGFAPVALVVTIVFASVLTLALPLDQPRWVARALGACVGATLLANVAGAVLVAQDDPETFLVDHRAQRCELDGVVVHTPLGLIPVTDPPELPFEVPLVSGLVDTLELRDGSLVQLAVHRQAGAADAESPALFQAVEGLSGELSATAAGSLPEPFVELIDAEPAGTWTATDLWRNGERVGRVIEKQVSAGADERVTLMLVASPASALEHAPRVYAAIMREAKAGSALDGGRCEIE</sequence>
<dbReference type="SUPFAM" id="SSF144091">
    <property type="entry name" value="Rhomboid-like"/>
    <property type="match status" value="1"/>
</dbReference>
<reference evidence="7 8" key="1">
    <citation type="submission" date="2014-12" db="EMBL/GenBank/DDBJ databases">
        <title>Genome assembly of Enhygromyxa salina DSM 15201.</title>
        <authorList>
            <person name="Sharma G."/>
            <person name="Subramanian S."/>
        </authorList>
    </citation>
    <scope>NUCLEOTIDE SEQUENCE [LARGE SCALE GENOMIC DNA]</scope>
    <source>
        <strain evidence="7 8">DSM 15201</strain>
    </source>
</reference>
<dbReference type="Proteomes" id="UP000031599">
    <property type="component" value="Unassembled WGS sequence"/>
</dbReference>
<dbReference type="GO" id="GO:0004252">
    <property type="term" value="F:serine-type endopeptidase activity"/>
    <property type="evidence" value="ECO:0007669"/>
    <property type="project" value="InterPro"/>
</dbReference>
<evidence type="ECO:0000256" key="1">
    <source>
        <dbReference type="ARBA" id="ARBA00004141"/>
    </source>
</evidence>
<feature type="transmembrane region" description="Helical" evidence="5">
    <location>
        <begin position="6"/>
        <end position="25"/>
    </location>
</feature>
<dbReference type="Pfam" id="PF01694">
    <property type="entry name" value="Rhomboid"/>
    <property type="match status" value="1"/>
</dbReference>
<proteinExistence type="predicted"/>
<feature type="transmembrane region" description="Helical" evidence="5">
    <location>
        <begin position="519"/>
        <end position="537"/>
    </location>
</feature>
<feature type="transmembrane region" description="Helical" evidence="5">
    <location>
        <begin position="371"/>
        <end position="389"/>
    </location>
</feature>
<feature type="transmembrane region" description="Helical" evidence="5">
    <location>
        <begin position="557"/>
        <end position="583"/>
    </location>
</feature>
<evidence type="ECO:0000259" key="6">
    <source>
        <dbReference type="Pfam" id="PF01694"/>
    </source>
</evidence>
<dbReference type="EMBL" id="JMCC02000060">
    <property type="protein sequence ID" value="KIG15102.1"/>
    <property type="molecule type" value="Genomic_DNA"/>
</dbReference>
<evidence type="ECO:0000313" key="8">
    <source>
        <dbReference type="Proteomes" id="UP000031599"/>
    </source>
</evidence>
<dbReference type="Gene3D" id="1.20.1540.10">
    <property type="entry name" value="Rhomboid-like"/>
    <property type="match status" value="1"/>
</dbReference>
<protein>
    <recommendedName>
        <fullName evidence="6">Peptidase S54 rhomboid domain-containing protein</fullName>
    </recommendedName>
</protein>
<dbReference type="AlphaFoldDB" id="A0A0C2D4V9"/>
<evidence type="ECO:0000256" key="2">
    <source>
        <dbReference type="ARBA" id="ARBA00022692"/>
    </source>
</evidence>
<accession>A0A0C2D4V9</accession>
<evidence type="ECO:0000256" key="5">
    <source>
        <dbReference type="SAM" id="Phobius"/>
    </source>
</evidence>
<organism evidence="7 8">
    <name type="scientific">Enhygromyxa salina</name>
    <dbReference type="NCBI Taxonomy" id="215803"/>
    <lineage>
        <taxon>Bacteria</taxon>
        <taxon>Pseudomonadati</taxon>
        <taxon>Myxococcota</taxon>
        <taxon>Polyangia</taxon>
        <taxon>Nannocystales</taxon>
        <taxon>Nannocystaceae</taxon>
        <taxon>Enhygromyxa</taxon>
    </lineage>
</organism>
<dbReference type="RefSeq" id="WP_052552315.1">
    <property type="nucleotide sequence ID" value="NZ_JMCC02000060.1"/>
</dbReference>
<feature type="transmembrane region" description="Helical" evidence="5">
    <location>
        <begin position="590"/>
        <end position="614"/>
    </location>
</feature>
<keyword evidence="3 5" id="KW-1133">Transmembrane helix</keyword>
<feature type="transmembrane region" description="Helical" evidence="5">
    <location>
        <begin position="454"/>
        <end position="477"/>
    </location>
</feature>
<feature type="transmembrane region" description="Helical" evidence="5">
    <location>
        <begin position="60"/>
        <end position="79"/>
    </location>
</feature>
<gene>
    <name evidence="7" type="ORF">DB30_06010</name>
</gene>
<feature type="transmembrane region" description="Helical" evidence="5">
    <location>
        <begin position="422"/>
        <end position="442"/>
    </location>
</feature>
<evidence type="ECO:0000313" key="7">
    <source>
        <dbReference type="EMBL" id="KIG15102.1"/>
    </source>
</evidence>
<keyword evidence="2 5" id="KW-0812">Transmembrane</keyword>
<evidence type="ECO:0000256" key="3">
    <source>
        <dbReference type="ARBA" id="ARBA00022989"/>
    </source>
</evidence>
<feature type="transmembrane region" description="Helical" evidence="5">
    <location>
        <begin position="483"/>
        <end position="507"/>
    </location>
</feature>
<feature type="transmembrane region" description="Helical" evidence="5">
    <location>
        <begin position="37"/>
        <end position="54"/>
    </location>
</feature>
<name>A0A0C2D4V9_9BACT</name>
<comment type="caution">
    <text evidence="7">The sequence shown here is derived from an EMBL/GenBank/DDBJ whole genome shotgun (WGS) entry which is preliminary data.</text>
</comment>